<name>A0A1B2EM70_9HYPH</name>
<organism evidence="2">
    <name type="scientific">Microvirga ossetica</name>
    <dbReference type="NCBI Taxonomy" id="1882682"/>
    <lineage>
        <taxon>Bacteria</taxon>
        <taxon>Pseudomonadati</taxon>
        <taxon>Pseudomonadota</taxon>
        <taxon>Alphaproteobacteria</taxon>
        <taxon>Hyphomicrobiales</taxon>
        <taxon>Methylobacteriaceae</taxon>
        <taxon>Microvirga</taxon>
    </lineage>
</organism>
<dbReference type="AlphaFoldDB" id="A0A1B2EM70"/>
<accession>A0A1B2EM70</accession>
<dbReference type="KEGG" id="moc:BB934_25025"/>
<evidence type="ECO:0000313" key="2">
    <source>
        <dbReference type="EMBL" id="ANY81085.1"/>
    </source>
</evidence>
<dbReference type="EMBL" id="CP016616">
    <property type="protein sequence ID" value="ANY81085.1"/>
    <property type="molecule type" value="Genomic_DNA"/>
</dbReference>
<gene>
    <name evidence="2" type="ORF">BB934_25025</name>
</gene>
<dbReference type="InterPro" id="IPR029063">
    <property type="entry name" value="SAM-dependent_MTases_sf"/>
</dbReference>
<dbReference type="OrthoDB" id="9800454at2"/>
<dbReference type="Gene3D" id="3.40.50.150">
    <property type="entry name" value="Vaccinia Virus protein VP39"/>
    <property type="match status" value="1"/>
</dbReference>
<evidence type="ECO:0000259" key="1">
    <source>
        <dbReference type="Pfam" id="PF13649"/>
    </source>
</evidence>
<protein>
    <recommendedName>
        <fullName evidence="1">Methyltransferase domain-containing protein</fullName>
    </recommendedName>
</protein>
<dbReference type="SUPFAM" id="SSF53335">
    <property type="entry name" value="S-adenosyl-L-methionine-dependent methyltransferases"/>
    <property type="match status" value="1"/>
</dbReference>
<dbReference type="RefSeq" id="WP_099512154.1">
    <property type="nucleotide sequence ID" value="NZ_CP016616.1"/>
</dbReference>
<dbReference type="CDD" id="cd02440">
    <property type="entry name" value="AdoMet_MTases"/>
    <property type="match status" value="1"/>
</dbReference>
<reference evidence="2" key="1">
    <citation type="submission" date="2016-07" db="EMBL/GenBank/DDBJ databases">
        <title>Microvirga ossetica sp. nov. a new species of rhizobia isolated from root nodules of the legume species Vicia alpestris Steven originated from North Ossetia region in the Caucasus.</title>
        <authorList>
            <person name="Safronova V.I."/>
            <person name="Kuznetsova I.G."/>
            <person name="Sazanova A.L."/>
            <person name="Belimov A."/>
            <person name="Andronov E."/>
            <person name="Osledkin Y.S."/>
            <person name="Onishchuk O.P."/>
            <person name="Kurchak O.N."/>
            <person name="Shaposhnikov A.I."/>
            <person name="Willems A."/>
            <person name="Tikhonovich I.A."/>
        </authorList>
    </citation>
    <scope>NUCLEOTIDE SEQUENCE [LARGE SCALE GENOMIC DNA]</scope>
    <source>
        <strain evidence="2">V5/3M</strain>
    </source>
</reference>
<sequence>MTDDGSDLEQLHRDVAQYYTGTLRRFGPTPLGVDWSCAPTQALRFRKLLKLCDFQSSFSLNDVGCGYGAVLEYLADFHPDTEIDYLGIDLSQAMVRRAQKLWSGKHYRFQRASAASRTADYSIASGIFNVMLDQPVQRWEHFVAMTMSQLHETSRRGFAVNFVTAPLAGQDIRPGLYGTSPERWIAFCRTAFGRKVTLIDNYGMSEFTLLVRSPEPHLGNGIGG</sequence>
<dbReference type="InterPro" id="IPR041698">
    <property type="entry name" value="Methyltransf_25"/>
</dbReference>
<proteinExistence type="predicted"/>
<feature type="domain" description="Methyltransferase" evidence="1">
    <location>
        <begin position="62"/>
        <end position="116"/>
    </location>
</feature>
<dbReference type="Pfam" id="PF13649">
    <property type="entry name" value="Methyltransf_25"/>
    <property type="match status" value="1"/>
</dbReference>